<name>A0A4P6HTC8_9BACT</name>
<dbReference type="GO" id="GO:0032259">
    <property type="term" value="P:methylation"/>
    <property type="evidence" value="ECO:0007669"/>
    <property type="project" value="UniProtKB-KW"/>
</dbReference>
<protein>
    <submittedName>
        <fullName evidence="1">Methyltransferase type 11</fullName>
    </submittedName>
</protein>
<gene>
    <name evidence="1" type="ORF">C3Y92_04805</name>
</gene>
<dbReference type="GO" id="GO:0008168">
    <property type="term" value="F:methyltransferase activity"/>
    <property type="evidence" value="ECO:0007669"/>
    <property type="project" value="UniProtKB-KW"/>
</dbReference>
<keyword evidence="1" id="KW-0808">Transferase</keyword>
<dbReference type="SUPFAM" id="SSF53335">
    <property type="entry name" value="S-adenosyl-L-methionine-dependent methyltransferases"/>
    <property type="match status" value="1"/>
</dbReference>
<keyword evidence="2" id="KW-1185">Reference proteome</keyword>
<reference evidence="1 2" key="1">
    <citation type="submission" date="2018-02" db="EMBL/GenBank/DDBJ databases">
        <title>Genome sequence of Desulfovibrio carbinolicus DSM 3852.</title>
        <authorList>
            <person name="Wilbanks E."/>
            <person name="Skennerton C.T."/>
            <person name="Orphan V.J."/>
        </authorList>
    </citation>
    <scope>NUCLEOTIDE SEQUENCE [LARGE SCALE GENOMIC DNA]</scope>
    <source>
        <strain evidence="1 2">DSM 3852</strain>
    </source>
</reference>
<dbReference type="AlphaFoldDB" id="A0A4P6HTC8"/>
<dbReference type="CDD" id="cd02440">
    <property type="entry name" value="AdoMet_MTases"/>
    <property type="match status" value="1"/>
</dbReference>
<dbReference type="Gene3D" id="3.40.50.150">
    <property type="entry name" value="Vaccinia Virus protein VP39"/>
    <property type="match status" value="1"/>
</dbReference>
<accession>A0A4P6HTC8</accession>
<evidence type="ECO:0000313" key="2">
    <source>
        <dbReference type="Proteomes" id="UP000293296"/>
    </source>
</evidence>
<dbReference type="EMBL" id="CP026538">
    <property type="protein sequence ID" value="QAZ69440.1"/>
    <property type="molecule type" value="Genomic_DNA"/>
</dbReference>
<proteinExistence type="predicted"/>
<evidence type="ECO:0000313" key="1">
    <source>
        <dbReference type="EMBL" id="QAZ69440.1"/>
    </source>
</evidence>
<dbReference type="KEGG" id="dcb:C3Y92_04805"/>
<dbReference type="OrthoDB" id="163232at2"/>
<dbReference type="InterPro" id="IPR029063">
    <property type="entry name" value="SAM-dependent_MTases_sf"/>
</dbReference>
<keyword evidence="1" id="KW-0489">Methyltransferase</keyword>
<sequence length="236" mass="26232">MDAVSDAAHDHVYLHQDVPMAEALSHANFWDHVVSLGNRPGLRVLEVGSRAVTAEGRGPRGRERFDTATYVGFDYYPGKNVDVVGDAHRLSAYFDEPFDLIVSFAVLEHLAMPWVAAVEMAKCLKLGGHLALETHFSFSSHERPWHFFQYSDMALRALFSPALGFECLEAGLSNPIVGRFSSLADPYLRGRPVTGLYCHSEILCRKTRDVPDFDWSRLAPADLVGSLRYPEPGPKG</sequence>
<dbReference type="Proteomes" id="UP000293296">
    <property type="component" value="Chromosome"/>
</dbReference>
<organism evidence="1 2">
    <name type="scientific">Solidesulfovibrio carbinolicus</name>
    <dbReference type="NCBI Taxonomy" id="296842"/>
    <lineage>
        <taxon>Bacteria</taxon>
        <taxon>Pseudomonadati</taxon>
        <taxon>Thermodesulfobacteriota</taxon>
        <taxon>Desulfovibrionia</taxon>
        <taxon>Desulfovibrionales</taxon>
        <taxon>Desulfovibrionaceae</taxon>
        <taxon>Solidesulfovibrio</taxon>
    </lineage>
</organism>
<dbReference type="Pfam" id="PF13489">
    <property type="entry name" value="Methyltransf_23"/>
    <property type="match status" value="1"/>
</dbReference>